<name>A0ACB8EV33_9SAUR</name>
<organism evidence="1 2">
    <name type="scientific">Sphaerodactylus townsendi</name>
    <dbReference type="NCBI Taxonomy" id="933632"/>
    <lineage>
        <taxon>Eukaryota</taxon>
        <taxon>Metazoa</taxon>
        <taxon>Chordata</taxon>
        <taxon>Craniata</taxon>
        <taxon>Vertebrata</taxon>
        <taxon>Euteleostomi</taxon>
        <taxon>Lepidosauria</taxon>
        <taxon>Squamata</taxon>
        <taxon>Bifurcata</taxon>
        <taxon>Gekkota</taxon>
        <taxon>Sphaerodactylidae</taxon>
        <taxon>Sphaerodactylus</taxon>
    </lineage>
</organism>
<comment type="caution">
    <text evidence="1">The sequence shown here is derived from an EMBL/GenBank/DDBJ whole genome shotgun (WGS) entry which is preliminary data.</text>
</comment>
<protein>
    <submittedName>
        <fullName evidence="1">Uncharacterized protein</fullName>
    </submittedName>
</protein>
<evidence type="ECO:0000313" key="1">
    <source>
        <dbReference type="EMBL" id="KAH7996797.1"/>
    </source>
</evidence>
<dbReference type="Proteomes" id="UP000827872">
    <property type="component" value="Linkage Group LG15"/>
</dbReference>
<keyword evidence="2" id="KW-1185">Reference proteome</keyword>
<proteinExistence type="predicted"/>
<dbReference type="EMBL" id="CM037628">
    <property type="protein sequence ID" value="KAH7996797.1"/>
    <property type="molecule type" value="Genomic_DNA"/>
</dbReference>
<gene>
    <name evidence="1" type="ORF">K3G42_011034</name>
</gene>
<accession>A0ACB8EV33</accession>
<sequence>MGSGCLPEEQGPSQDAAAGMGVMVPDTPDAGRTAPRLPALQRGGIFRAFNEPHHGAKTSTHEGVTYLQNYIDCKIISKYSDFPQDKVTDNQTGRDDLLEKTVTSIEGDTLPEEKVPSQWLVRKRKQTLERTDS</sequence>
<reference evidence="1" key="1">
    <citation type="submission" date="2021-08" db="EMBL/GenBank/DDBJ databases">
        <title>The first chromosome-level gecko genome reveals the dynamic sex chromosomes of Neotropical dwarf geckos (Sphaerodactylidae: Sphaerodactylus).</title>
        <authorList>
            <person name="Pinto B.J."/>
            <person name="Keating S.E."/>
            <person name="Gamble T."/>
        </authorList>
    </citation>
    <scope>NUCLEOTIDE SEQUENCE</scope>
    <source>
        <strain evidence="1">TG3544</strain>
    </source>
</reference>
<evidence type="ECO:0000313" key="2">
    <source>
        <dbReference type="Proteomes" id="UP000827872"/>
    </source>
</evidence>